<reference evidence="4" key="1">
    <citation type="submission" date="2016-07" db="EMBL/GenBank/DDBJ databases">
        <authorList>
            <person name="Florea S."/>
            <person name="Webb J.S."/>
            <person name="Jaromczyk J."/>
            <person name="Schardl C.L."/>
        </authorList>
    </citation>
    <scope>NUCLEOTIDE SEQUENCE [LARGE SCALE GENOMIC DNA]</scope>
    <source>
        <strain evidence="4">MV-1</strain>
    </source>
</reference>
<comment type="caution">
    <text evidence="3">The sequence shown here is derived from an EMBL/GenBank/DDBJ whole genome shotgun (WGS) entry which is preliminary data.</text>
</comment>
<dbReference type="AlphaFoldDB" id="A0A1E5QAG5"/>
<protein>
    <recommendedName>
        <fullName evidence="2">PilZ domain-containing protein</fullName>
    </recommendedName>
</protein>
<dbReference type="EMBL" id="MCGG01000010">
    <property type="protein sequence ID" value="OEJ68922.1"/>
    <property type="molecule type" value="Genomic_DNA"/>
</dbReference>
<feature type="domain" description="PilZ" evidence="2">
    <location>
        <begin position="35"/>
        <end position="132"/>
    </location>
</feature>
<sequence>MSDEALSDKTLGDEMVTESHLSASSSENLAELEKRRNTVRLTTVFGGRISQYGRAYACTISDISVGGAKVKLKDPNDFKALVKDQSVQLVFERLSDYKALNGVVAWQKANESVVGLTFTDPELRRRVVIKRLMPNRWRIANEHAKRSDTEGIASEDHDETT</sequence>
<feature type="region of interest" description="Disordered" evidence="1">
    <location>
        <begin position="1"/>
        <end position="28"/>
    </location>
</feature>
<dbReference type="GO" id="GO:0035438">
    <property type="term" value="F:cyclic-di-GMP binding"/>
    <property type="evidence" value="ECO:0007669"/>
    <property type="project" value="InterPro"/>
</dbReference>
<evidence type="ECO:0000313" key="4">
    <source>
        <dbReference type="Proteomes" id="UP000095347"/>
    </source>
</evidence>
<name>A0A1E5QAG5_9PROT</name>
<organism evidence="3 4">
    <name type="scientific">Magnetovibrio blakemorei</name>
    <dbReference type="NCBI Taxonomy" id="28181"/>
    <lineage>
        <taxon>Bacteria</taxon>
        <taxon>Pseudomonadati</taxon>
        <taxon>Pseudomonadota</taxon>
        <taxon>Alphaproteobacteria</taxon>
        <taxon>Rhodospirillales</taxon>
        <taxon>Magnetovibrionaceae</taxon>
        <taxon>Magnetovibrio</taxon>
    </lineage>
</organism>
<evidence type="ECO:0000313" key="3">
    <source>
        <dbReference type="EMBL" id="OEJ68922.1"/>
    </source>
</evidence>
<dbReference type="Proteomes" id="UP000095347">
    <property type="component" value="Unassembled WGS sequence"/>
</dbReference>
<evidence type="ECO:0000259" key="2">
    <source>
        <dbReference type="Pfam" id="PF07238"/>
    </source>
</evidence>
<proteinExistence type="predicted"/>
<feature type="compositionally biased region" description="Basic and acidic residues" evidence="1">
    <location>
        <begin position="1"/>
        <end position="12"/>
    </location>
</feature>
<feature type="compositionally biased region" description="Low complexity" evidence="1">
    <location>
        <begin position="18"/>
        <end position="28"/>
    </location>
</feature>
<evidence type="ECO:0000256" key="1">
    <source>
        <dbReference type="SAM" id="MobiDB-lite"/>
    </source>
</evidence>
<dbReference type="STRING" id="28181.BEN30_05285"/>
<dbReference type="Gene3D" id="2.40.10.220">
    <property type="entry name" value="predicted glycosyltransferase like domains"/>
    <property type="match status" value="1"/>
</dbReference>
<dbReference type="SUPFAM" id="SSF141371">
    <property type="entry name" value="PilZ domain-like"/>
    <property type="match status" value="1"/>
</dbReference>
<dbReference type="RefSeq" id="WP_069956989.1">
    <property type="nucleotide sequence ID" value="NZ_MCGG01000010.1"/>
</dbReference>
<dbReference type="InterPro" id="IPR009875">
    <property type="entry name" value="PilZ_domain"/>
</dbReference>
<dbReference type="OrthoDB" id="7188320at2"/>
<keyword evidence="4" id="KW-1185">Reference proteome</keyword>
<accession>A0A1E5QAG5</accession>
<gene>
    <name evidence="3" type="ORF">BEN30_05285</name>
</gene>
<dbReference type="Pfam" id="PF07238">
    <property type="entry name" value="PilZ"/>
    <property type="match status" value="1"/>
</dbReference>